<evidence type="ECO:0000256" key="1">
    <source>
        <dbReference type="ARBA" id="ARBA00004604"/>
    </source>
</evidence>
<organism evidence="16 17">
    <name type="scientific">Latimeria chalumnae</name>
    <name type="common">Coelacanth</name>
    <dbReference type="NCBI Taxonomy" id="7897"/>
    <lineage>
        <taxon>Eukaryota</taxon>
        <taxon>Metazoa</taxon>
        <taxon>Chordata</taxon>
        <taxon>Craniata</taxon>
        <taxon>Vertebrata</taxon>
        <taxon>Euteleostomi</taxon>
        <taxon>Coelacanthiformes</taxon>
        <taxon>Coelacanthidae</taxon>
        <taxon>Latimeria</taxon>
    </lineage>
</organism>
<dbReference type="FunFam" id="3.40.1350.10:FF:000002">
    <property type="entry name" value="tRNA-splicing endonuclease subunit Sen34"/>
    <property type="match status" value="1"/>
</dbReference>
<feature type="compositionally biased region" description="Basic and acidic residues" evidence="14">
    <location>
        <begin position="22"/>
        <end position="43"/>
    </location>
</feature>
<dbReference type="CDD" id="cd22363">
    <property type="entry name" value="tRNA-intron_lyase_C"/>
    <property type="match status" value="1"/>
</dbReference>
<comment type="subcellular location">
    <subcellularLocation>
        <location evidence="1">Nucleus</location>
        <location evidence="1">Nucleolus</location>
    </subcellularLocation>
</comment>
<keyword evidence="5" id="KW-0819">tRNA processing</keyword>
<dbReference type="InterPro" id="IPR011856">
    <property type="entry name" value="tRNA_endonuc-like_dom_sf"/>
</dbReference>
<dbReference type="Pfam" id="PF01974">
    <property type="entry name" value="tRNA_int_endo"/>
    <property type="match status" value="1"/>
</dbReference>
<dbReference type="GO" id="GO:0003676">
    <property type="term" value="F:nucleic acid binding"/>
    <property type="evidence" value="ECO:0007669"/>
    <property type="project" value="InterPro"/>
</dbReference>
<keyword evidence="17" id="KW-1185">Reference proteome</keyword>
<evidence type="ECO:0000256" key="6">
    <source>
        <dbReference type="ARBA" id="ARBA00023239"/>
    </source>
</evidence>
<dbReference type="FunCoup" id="H3AZT8">
    <property type="interactions" value="761"/>
</dbReference>
<dbReference type="PANTHER" id="PTHR13070:SF0">
    <property type="entry name" value="TRNA-SPLICING ENDONUCLEASE SUBUNIT SEN34"/>
    <property type="match status" value="1"/>
</dbReference>
<evidence type="ECO:0000256" key="12">
    <source>
        <dbReference type="ARBA" id="ARBA00075884"/>
    </source>
</evidence>
<dbReference type="PANTHER" id="PTHR13070">
    <property type="entry name" value="TRNA-SPLICING ENDONUCLEASE SUBUNIT SEN34-RELATED"/>
    <property type="match status" value="1"/>
</dbReference>
<evidence type="ECO:0000256" key="13">
    <source>
        <dbReference type="ARBA" id="ARBA00076724"/>
    </source>
</evidence>
<dbReference type="GeneTree" id="ENSGT00390000003912"/>
<dbReference type="GO" id="GO:0005730">
    <property type="term" value="C:nucleolus"/>
    <property type="evidence" value="ECO:0007669"/>
    <property type="project" value="UniProtKB-SubCell"/>
</dbReference>
<evidence type="ECO:0000256" key="8">
    <source>
        <dbReference type="ARBA" id="ARBA00034031"/>
    </source>
</evidence>
<evidence type="ECO:0000256" key="9">
    <source>
        <dbReference type="ARBA" id="ARBA00064779"/>
    </source>
</evidence>
<dbReference type="NCBIfam" id="TIGR00324">
    <property type="entry name" value="endA"/>
    <property type="match status" value="1"/>
</dbReference>
<evidence type="ECO:0000313" key="16">
    <source>
        <dbReference type="Ensembl" id="ENSLACP00000015159.1"/>
    </source>
</evidence>
<keyword evidence="7" id="KW-0539">Nucleus</keyword>
<proteinExistence type="inferred from homology"/>
<reference evidence="16" key="2">
    <citation type="submission" date="2025-08" db="UniProtKB">
        <authorList>
            <consortium name="Ensembl"/>
        </authorList>
    </citation>
    <scope>IDENTIFICATION</scope>
</reference>
<sequence length="238" mass="27018">SAAVEEYRRRQEESYSEQSKMAAEERRRRLEHLQEHIARGRESKRQRRERKKGDVGTEMKCTGPGLSWEHVCKPIECSFAPEGMAVPPSGDSRGPPENPCPTPGLPREAMMVQIATARPVAAGEAEEVDWHVASRDWPYPGREDYEVRYKVFKDLWERGYYITSGGKFGGDFLVYPGDPMRFHSHYVAVCYPEVEEISPLDIASLGRLGSNVKKTLLLCSVNESGEVFYTSLQWTGMQ</sequence>
<evidence type="ECO:0000259" key="15">
    <source>
        <dbReference type="Pfam" id="PF01974"/>
    </source>
</evidence>
<gene>
    <name evidence="16" type="primary">TSEN34</name>
</gene>
<evidence type="ECO:0000256" key="14">
    <source>
        <dbReference type="SAM" id="MobiDB-lite"/>
    </source>
</evidence>
<evidence type="ECO:0000256" key="3">
    <source>
        <dbReference type="ARBA" id="ARBA00012573"/>
    </source>
</evidence>
<dbReference type="GO" id="GO:0000213">
    <property type="term" value="F:tRNA-intron lyase activity"/>
    <property type="evidence" value="ECO:0007669"/>
    <property type="project" value="UniProtKB-EC"/>
</dbReference>
<dbReference type="GO" id="GO:0006397">
    <property type="term" value="P:mRNA processing"/>
    <property type="evidence" value="ECO:0007669"/>
    <property type="project" value="UniProtKB-KW"/>
</dbReference>
<evidence type="ECO:0000256" key="11">
    <source>
        <dbReference type="ARBA" id="ARBA00070870"/>
    </source>
</evidence>
<dbReference type="GO" id="GO:0000379">
    <property type="term" value="P:tRNA-type intron splice site recognition and cleavage"/>
    <property type="evidence" value="ECO:0007669"/>
    <property type="project" value="TreeGrafter"/>
</dbReference>
<dbReference type="Ensembl" id="ENSLACT00000015265.1">
    <property type="protein sequence ID" value="ENSLACP00000015159.1"/>
    <property type="gene ID" value="ENSLACG00000013346.1"/>
</dbReference>
<dbReference type="EMBL" id="AFYH01113381">
    <property type="status" value="NOT_ANNOTATED_CDS"/>
    <property type="molecule type" value="Genomic_DNA"/>
</dbReference>
<dbReference type="Bgee" id="ENSLACG00000013346">
    <property type="expression patterns" value="Expressed in muscle tissue and 4 other cell types or tissues"/>
</dbReference>
<evidence type="ECO:0000256" key="2">
    <source>
        <dbReference type="ARBA" id="ARBA00008078"/>
    </source>
</evidence>
<dbReference type="eggNOG" id="KOG4133">
    <property type="taxonomic scope" value="Eukaryota"/>
</dbReference>
<evidence type="ECO:0000313" key="17">
    <source>
        <dbReference type="Proteomes" id="UP000008672"/>
    </source>
</evidence>
<dbReference type="InParanoid" id="H3AZT8"/>
<dbReference type="STRING" id="7897.ENSLACP00000015159"/>
<dbReference type="Proteomes" id="UP000008672">
    <property type="component" value="Unassembled WGS sequence"/>
</dbReference>
<dbReference type="AlphaFoldDB" id="H3AZT8"/>
<feature type="domain" description="tRNA intron endonuclease catalytic" evidence="15">
    <location>
        <begin position="146"/>
        <end position="229"/>
    </location>
</feature>
<dbReference type="EC" id="4.6.1.16" evidence="3"/>
<dbReference type="HOGENOM" id="CLU_049366_2_0_1"/>
<keyword evidence="6" id="KW-0456">Lyase</keyword>
<dbReference type="InterPro" id="IPR006677">
    <property type="entry name" value="tRNA_intron_Endonuc_cat-like"/>
</dbReference>
<evidence type="ECO:0000256" key="10">
    <source>
        <dbReference type="ARBA" id="ARBA00070643"/>
    </source>
</evidence>
<evidence type="ECO:0000256" key="7">
    <source>
        <dbReference type="ARBA" id="ARBA00023242"/>
    </source>
</evidence>
<protein>
    <recommendedName>
        <fullName evidence="11">tRNA-splicing endonuclease subunit SEN34</fullName>
        <ecNumber evidence="3">4.6.1.16</ecNumber>
    </recommendedName>
    <alternativeName>
        <fullName evidence="12 13">tRNA-intron endonuclease SEN34</fullName>
    </alternativeName>
    <alternativeName>
        <fullName evidence="10">tRNA-splicing endonuclease subunit Sen34</fullName>
    </alternativeName>
</protein>
<dbReference type="InterPro" id="IPR036167">
    <property type="entry name" value="tRNA_intron_Endo_cat-like_sf"/>
</dbReference>
<reference evidence="16" key="3">
    <citation type="submission" date="2025-09" db="UniProtKB">
        <authorList>
            <consortium name="Ensembl"/>
        </authorList>
    </citation>
    <scope>IDENTIFICATION</scope>
</reference>
<comment type="catalytic activity">
    <reaction evidence="8">
        <text>pretRNA = a 3'-half-tRNA molecule with a 5'-OH end + a 5'-half-tRNA molecule with a 2',3'-cyclic phosphate end + an intron with a 2',3'-cyclic phosphate and a 5'-hydroxyl terminus.</text>
        <dbReference type="EC" id="4.6.1.16"/>
    </reaction>
</comment>
<dbReference type="Gene3D" id="3.40.1350.10">
    <property type="match status" value="1"/>
</dbReference>
<accession>H3AZT8</accession>
<reference evidence="17" key="1">
    <citation type="submission" date="2011-08" db="EMBL/GenBank/DDBJ databases">
        <title>The draft genome of Latimeria chalumnae.</title>
        <authorList>
            <person name="Di Palma F."/>
            <person name="Alfoldi J."/>
            <person name="Johnson J."/>
            <person name="Berlin A."/>
            <person name="Gnerre S."/>
            <person name="Jaffe D."/>
            <person name="MacCallum I."/>
            <person name="Young S."/>
            <person name="Walker B.J."/>
            <person name="Lander E."/>
            <person name="Lindblad-Toh K."/>
        </authorList>
    </citation>
    <scope>NUCLEOTIDE SEQUENCE [LARGE SCALE GENOMIC DNA]</scope>
    <source>
        <strain evidence="17">Wild caught</strain>
    </source>
</reference>
<feature type="compositionally biased region" description="Basic and acidic residues" evidence="14">
    <location>
        <begin position="1"/>
        <end position="13"/>
    </location>
</feature>
<dbReference type="SUPFAM" id="SSF53032">
    <property type="entry name" value="tRNA-intron endonuclease catalytic domain-like"/>
    <property type="match status" value="1"/>
</dbReference>
<comment type="similarity">
    <text evidence="2">Belongs to the tRNA-intron endonuclease family.</text>
</comment>
<name>H3AZT8_LATCH</name>
<dbReference type="OMA" id="IKPMEIV"/>
<dbReference type="InterPro" id="IPR006676">
    <property type="entry name" value="tRNA_splic"/>
</dbReference>
<evidence type="ECO:0000256" key="5">
    <source>
        <dbReference type="ARBA" id="ARBA00022694"/>
    </source>
</evidence>
<comment type="subunit">
    <text evidence="9">tRNA splicing endonuclease is a heterotetramer composed of TSEN2, TSEN15, TSEN34/LENG5 and TSEN54. tRNA splicing endonuclease complex also contains proteins of the pre-mRNA 3'-end processing machinery such as CLP1, CPSF1, CPSF4 and CSTF2.</text>
</comment>
<keyword evidence="4" id="KW-0507">mRNA processing</keyword>
<evidence type="ECO:0000256" key="4">
    <source>
        <dbReference type="ARBA" id="ARBA00022664"/>
    </source>
</evidence>
<feature type="region of interest" description="Disordered" evidence="14">
    <location>
        <begin position="1"/>
        <end position="60"/>
    </location>
</feature>